<reference evidence="1" key="1">
    <citation type="journal article" date="2011" name="PLoS Biol.">
        <title>Gene gain and loss during evolution of obligate parasitism in the white rust pathogen of Arabidopsis thaliana.</title>
        <authorList>
            <person name="Kemen E."/>
            <person name="Gardiner A."/>
            <person name="Schultz-Larsen T."/>
            <person name="Kemen A.C."/>
            <person name="Balmuth A.L."/>
            <person name="Robert-Seilaniantz A."/>
            <person name="Bailey K."/>
            <person name="Holub E."/>
            <person name="Studholme D.J."/>
            <person name="Maclean D."/>
            <person name="Jones J.D."/>
        </authorList>
    </citation>
    <scope>NUCLEOTIDE SEQUENCE</scope>
</reference>
<dbReference type="HOGENOM" id="CLU_967797_0_0_1"/>
<accession>F0WKH8</accession>
<protein>
    <submittedName>
        <fullName evidence="1">Uncharacterized protein AlNc14C133G7028</fullName>
    </submittedName>
</protein>
<name>F0WKH8_9STRA</name>
<dbReference type="EMBL" id="FR824178">
    <property type="protein sequence ID" value="CCA21782.1"/>
    <property type="molecule type" value="Genomic_DNA"/>
</dbReference>
<organism evidence="1">
    <name type="scientific">Albugo laibachii Nc14</name>
    <dbReference type="NCBI Taxonomy" id="890382"/>
    <lineage>
        <taxon>Eukaryota</taxon>
        <taxon>Sar</taxon>
        <taxon>Stramenopiles</taxon>
        <taxon>Oomycota</taxon>
        <taxon>Peronosporomycetes</taxon>
        <taxon>Albuginales</taxon>
        <taxon>Albuginaceae</taxon>
        <taxon>Albugo</taxon>
    </lineage>
</organism>
<reference evidence="1" key="2">
    <citation type="submission" date="2011-02" db="EMBL/GenBank/DDBJ databases">
        <authorList>
            <person name="MacLean D."/>
        </authorList>
    </citation>
    <scope>NUCLEOTIDE SEQUENCE</scope>
</reference>
<gene>
    <name evidence="1" type="primary">AlNc14C133G7028</name>
    <name evidence="1" type="ORF">ALNC14_079250</name>
</gene>
<dbReference type="AlphaFoldDB" id="F0WKH8"/>
<sequence length="288" mass="33347">MDTNLQDADSRVVRLLADYMRILNMHDLEMFPVNDPKMAVAHLTNALRPAIFRKMIQRELKKSQNKAMRGSTVAFVNWIKSQLQSFLKLESFLPDDSRQKVLNDKLMERNIARTKSRSVKVPWKNDGQKTVTAQLRQQGVWLTIQDLAEPISIQGFTQQNSKIRQVVKPNFKFATGAGYLVLKNVVCWIAEKDLPTGLGQVLLRKEVLRRLGYDPRQMLHDTRLRMTDVDFGRVESQDELQNETVDDCIQHEEVELTEEEKVLARDEETSWFPEIKGKDPSEVQILLK</sequence>
<proteinExistence type="predicted"/>
<evidence type="ECO:0000313" key="1">
    <source>
        <dbReference type="EMBL" id="CCA21782.1"/>
    </source>
</evidence>